<evidence type="ECO:0000313" key="3">
    <source>
        <dbReference type="Proteomes" id="UP000265520"/>
    </source>
</evidence>
<dbReference type="AlphaFoldDB" id="A0A392TMT9"/>
<keyword evidence="2" id="KW-0808">Transferase</keyword>
<protein>
    <submittedName>
        <fullName evidence="2">Methyltransferase-like protein 1-like</fullName>
    </submittedName>
</protein>
<dbReference type="GO" id="GO:0036396">
    <property type="term" value="C:RNA N6-methyladenosine methyltransferase complex"/>
    <property type="evidence" value="ECO:0007669"/>
    <property type="project" value="TreeGrafter"/>
</dbReference>
<dbReference type="PANTHER" id="PTHR13107">
    <property type="entry name" value="N6-ADENOSINE-METHYLTRANSFERASE NON-CATALYTIC SUBUNIT"/>
    <property type="match status" value="1"/>
</dbReference>
<dbReference type="InterPro" id="IPR045123">
    <property type="entry name" value="METTL14-like"/>
</dbReference>
<feature type="region of interest" description="Disordered" evidence="1">
    <location>
        <begin position="14"/>
        <end position="33"/>
    </location>
</feature>
<dbReference type="GO" id="GO:0003729">
    <property type="term" value="F:mRNA binding"/>
    <property type="evidence" value="ECO:0007669"/>
    <property type="project" value="TreeGrafter"/>
</dbReference>
<dbReference type="PANTHER" id="PTHR13107:SF0">
    <property type="entry name" value="N6-ADENOSINE-METHYLTRANSFERASE NON-CATALYTIC SUBUNIT"/>
    <property type="match status" value="1"/>
</dbReference>
<dbReference type="EMBL" id="LXQA010616359">
    <property type="protein sequence ID" value="MCI62292.1"/>
    <property type="molecule type" value="Genomic_DNA"/>
</dbReference>
<dbReference type="GO" id="GO:0032259">
    <property type="term" value="P:methylation"/>
    <property type="evidence" value="ECO:0007669"/>
    <property type="project" value="UniProtKB-KW"/>
</dbReference>
<feature type="non-terminal residue" evidence="2">
    <location>
        <position position="70"/>
    </location>
</feature>
<evidence type="ECO:0000256" key="1">
    <source>
        <dbReference type="SAM" id="MobiDB-lite"/>
    </source>
</evidence>
<evidence type="ECO:0000313" key="2">
    <source>
        <dbReference type="EMBL" id="MCI62292.1"/>
    </source>
</evidence>
<comment type="caution">
    <text evidence="2">The sequence shown here is derived from an EMBL/GenBank/DDBJ whole genome shotgun (WGS) entry which is preliminary data.</text>
</comment>
<accession>A0A392TMT9</accession>
<name>A0A392TMT9_9FABA</name>
<proteinExistence type="predicted"/>
<organism evidence="2 3">
    <name type="scientific">Trifolium medium</name>
    <dbReference type="NCBI Taxonomy" id="97028"/>
    <lineage>
        <taxon>Eukaryota</taxon>
        <taxon>Viridiplantae</taxon>
        <taxon>Streptophyta</taxon>
        <taxon>Embryophyta</taxon>
        <taxon>Tracheophyta</taxon>
        <taxon>Spermatophyta</taxon>
        <taxon>Magnoliopsida</taxon>
        <taxon>eudicotyledons</taxon>
        <taxon>Gunneridae</taxon>
        <taxon>Pentapetalae</taxon>
        <taxon>rosids</taxon>
        <taxon>fabids</taxon>
        <taxon>Fabales</taxon>
        <taxon>Fabaceae</taxon>
        <taxon>Papilionoideae</taxon>
        <taxon>50 kb inversion clade</taxon>
        <taxon>NPAAA clade</taxon>
        <taxon>Hologalegina</taxon>
        <taxon>IRL clade</taxon>
        <taxon>Trifolieae</taxon>
        <taxon>Trifolium</taxon>
    </lineage>
</organism>
<dbReference type="GO" id="GO:0005634">
    <property type="term" value="C:nucleus"/>
    <property type="evidence" value="ECO:0007669"/>
    <property type="project" value="TreeGrafter"/>
</dbReference>
<keyword evidence="2" id="KW-0489">Methyltransferase</keyword>
<dbReference type="GO" id="GO:0008168">
    <property type="term" value="F:methyltransferase activity"/>
    <property type="evidence" value="ECO:0007669"/>
    <property type="project" value="UniProtKB-KW"/>
</dbReference>
<reference evidence="2 3" key="1">
    <citation type="journal article" date="2018" name="Front. Plant Sci.">
        <title>Red Clover (Trifolium pratense) and Zigzag Clover (T. medium) - A Picture of Genomic Similarities and Differences.</title>
        <authorList>
            <person name="Dluhosova J."/>
            <person name="Istvanek J."/>
            <person name="Nedelnik J."/>
            <person name="Repkova J."/>
        </authorList>
    </citation>
    <scope>NUCLEOTIDE SEQUENCE [LARGE SCALE GENOMIC DNA]</scope>
    <source>
        <strain evidence="3">cv. 10/8</strain>
        <tissue evidence="2">Leaf</tissue>
    </source>
</reference>
<dbReference type="Proteomes" id="UP000265520">
    <property type="component" value="Unassembled WGS sequence"/>
</dbReference>
<keyword evidence="3" id="KW-1185">Reference proteome</keyword>
<sequence length="70" mass="7104">MPLPMMGSPYGPLAMPPPGPMQPLTHGMSPGPPISPGVFMSPFNPSVWSGPRGVDMSIMGVPPAGSPVPP</sequence>